<dbReference type="Gene3D" id="3.40.50.300">
    <property type="entry name" value="P-loop containing nucleotide triphosphate hydrolases"/>
    <property type="match status" value="1"/>
</dbReference>
<evidence type="ECO:0000256" key="2">
    <source>
        <dbReference type="ARBA" id="ARBA00008837"/>
    </source>
</evidence>
<comment type="similarity">
    <text evidence="2">Belongs to the ELP6 family.</text>
</comment>
<keyword evidence="4" id="KW-1185">Reference proteome</keyword>
<protein>
    <submittedName>
        <fullName evidence="3">Uncharacterized protein</fullName>
    </submittedName>
</protein>
<dbReference type="GO" id="GO:0033588">
    <property type="term" value="C:elongator holoenzyme complex"/>
    <property type="evidence" value="ECO:0007669"/>
    <property type="project" value="InterPro"/>
</dbReference>
<dbReference type="Proteomes" id="UP000467840">
    <property type="component" value="Chromosome 10"/>
</dbReference>
<dbReference type="EMBL" id="JAAGAX010000003">
    <property type="protein sequence ID" value="KAF2318611.1"/>
    <property type="molecule type" value="Genomic_DNA"/>
</dbReference>
<dbReference type="GO" id="GO:0002098">
    <property type="term" value="P:tRNA wobble uridine modification"/>
    <property type="evidence" value="ECO:0007669"/>
    <property type="project" value="InterPro"/>
</dbReference>
<dbReference type="PANTHER" id="PTHR16184:SF6">
    <property type="entry name" value="ELONGATOR COMPLEX PROTEIN 6"/>
    <property type="match status" value="1"/>
</dbReference>
<dbReference type="PANTHER" id="PTHR16184">
    <property type="entry name" value="ELONGATOR COMPLEX PROTEIN 6"/>
    <property type="match status" value="1"/>
</dbReference>
<evidence type="ECO:0000256" key="1">
    <source>
        <dbReference type="ARBA" id="ARBA00005043"/>
    </source>
</evidence>
<proteinExistence type="inferred from homology"/>
<comment type="pathway">
    <text evidence="1">tRNA modification; 5-methoxycarbonylmethyl-2-thiouridine-tRNA biosynthesis.</text>
</comment>
<gene>
    <name evidence="3" type="ORF">GH714_009362</name>
</gene>
<evidence type="ECO:0000313" key="4">
    <source>
        <dbReference type="Proteomes" id="UP000467840"/>
    </source>
</evidence>
<evidence type="ECO:0000313" key="3">
    <source>
        <dbReference type="EMBL" id="KAF2318611.1"/>
    </source>
</evidence>
<comment type="caution">
    <text evidence="3">The sequence shown here is derived from an EMBL/GenBank/DDBJ whole genome shotgun (WGS) entry which is preliminary data.</text>
</comment>
<name>A0A6A6MXU6_HEVBR</name>
<accession>A0A6A6MXU6</accession>
<dbReference type="InterPro" id="IPR018627">
    <property type="entry name" value="ELP6"/>
</dbReference>
<dbReference type="AlphaFoldDB" id="A0A6A6MXU6"/>
<organism evidence="3 4">
    <name type="scientific">Hevea brasiliensis</name>
    <name type="common">Para rubber tree</name>
    <name type="synonym">Siphonia brasiliensis</name>
    <dbReference type="NCBI Taxonomy" id="3981"/>
    <lineage>
        <taxon>Eukaryota</taxon>
        <taxon>Viridiplantae</taxon>
        <taxon>Streptophyta</taxon>
        <taxon>Embryophyta</taxon>
        <taxon>Tracheophyta</taxon>
        <taxon>Spermatophyta</taxon>
        <taxon>Magnoliopsida</taxon>
        <taxon>eudicotyledons</taxon>
        <taxon>Gunneridae</taxon>
        <taxon>Pentapetalae</taxon>
        <taxon>rosids</taxon>
        <taxon>fabids</taxon>
        <taxon>Malpighiales</taxon>
        <taxon>Euphorbiaceae</taxon>
        <taxon>Crotonoideae</taxon>
        <taxon>Micrandreae</taxon>
        <taxon>Hevea</taxon>
    </lineage>
</organism>
<dbReference type="InterPro" id="IPR027417">
    <property type="entry name" value="P-loop_NTPase"/>
</dbReference>
<sequence length="106" mass="12477">MQVACLEFLGLRGIEGCSLVILNHEDNSDMERFMLQMEYLADILIETEPLATGLAADVHGHFLFLCTYMEPLDVFYFSKIVDSFEHRNLQWEWEQDKQWELKELST</sequence>
<reference evidence="3 4" key="1">
    <citation type="journal article" date="2020" name="Mol. Plant">
        <title>The Chromosome-Based Rubber Tree Genome Provides New Insights into Spurge Genome Evolution and Rubber Biosynthesis.</title>
        <authorList>
            <person name="Liu J."/>
            <person name="Shi C."/>
            <person name="Shi C.C."/>
            <person name="Li W."/>
            <person name="Zhang Q.J."/>
            <person name="Zhang Y."/>
            <person name="Li K."/>
            <person name="Lu H.F."/>
            <person name="Shi C."/>
            <person name="Zhu S.T."/>
            <person name="Xiao Z.Y."/>
            <person name="Nan H."/>
            <person name="Yue Y."/>
            <person name="Zhu X.G."/>
            <person name="Wu Y."/>
            <person name="Hong X.N."/>
            <person name="Fan G.Y."/>
            <person name="Tong Y."/>
            <person name="Zhang D."/>
            <person name="Mao C.L."/>
            <person name="Liu Y.L."/>
            <person name="Hao S.J."/>
            <person name="Liu W.Q."/>
            <person name="Lv M.Q."/>
            <person name="Zhang H.B."/>
            <person name="Liu Y."/>
            <person name="Hu-Tang G.R."/>
            <person name="Wang J.P."/>
            <person name="Wang J.H."/>
            <person name="Sun Y.H."/>
            <person name="Ni S.B."/>
            <person name="Chen W.B."/>
            <person name="Zhang X.C."/>
            <person name="Jiao Y.N."/>
            <person name="Eichler E.E."/>
            <person name="Li G.H."/>
            <person name="Liu X."/>
            <person name="Gao L.Z."/>
        </authorList>
    </citation>
    <scope>NUCLEOTIDE SEQUENCE [LARGE SCALE GENOMIC DNA]</scope>
    <source>
        <strain evidence="4">cv. GT1</strain>
        <tissue evidence="3">Leaf</tissue>
    </source>
</reference>